<keyword evidence="4" id="KW-0378">Hydrolase</keyword>
<evidence type="ECO:0000259" key="7">
    <source>
        <dbReference type="SMART" id="SM00856"/>
    </source>
</evidence>
<evidence type="ECO:0000256" key="3">
    <source>
        <dbReference type="ARBA" id="ARBA00007786"/>
    </source>
</evidence>
<feature type="transmembrane region" description="Helical" evidence="6">
    <location>
        <begin position="27"/>
        <end position="51"/>
    </location>
</feature>
<keyword evidence="5" id="KW-0063">Aspartyl esterase</keyword>
<dbReference type="GO" id="GO:0004857">
    <property type="term" value="F:enzyme inhibitor activity"/>
    <property type="evidence" value="ECO:0007669"/>
    <property type="project" value="InterPro"/>
</dbReference>
<feature type="domain" description="Pectinesterase inhibitor" evidence="7">
    <location>
        <begin position="63"/>
        <end position="221"/>
    </location>
</feature>
<dbReference type="SUPFAM" id="SSF51126">
    <property type="entry name" value="Pectin lyase-like"/>
    <property type="match status" value="1"/>
</dbReference>
<proteinExistence type="inferred from homology"/>
<dbReference type="GO" id="GO:0042545">
    <property type="term" value="P:cell wall modification"/>
    <property type="evidence" value="ECO:0007669"/>
    <property type="project" value="InterPro"/>
</dbReference>
<reference evidence="8 9" key="1">
    <citation type="submission" date="2016-09" db="EMBL/GenBank/DDBJ databases">
        <title>The draft genome of Dichanthelium oligosanthes: A C3 panicoid grass species.</title>
        <authorList>
            <person name="Studer A.J."/>
            <person name="Schnable J.C."/>
            <person name="Brutnell T.P."/>
        </authorList>
    </citation>
    <scope>NUCLEOTIDE SEQUENCE [LARGE SCALE GENOMIC DNA]</scope>
    <source>
        <strain evidence="9">cv. Kellogg 1175</strain>
        <tissue evidence="8">Leaf</tissue>
    </source>
</reference>
<evidence type="ECO:0000256" key="4">
    <source>
        <dbReference type="ARBA" id="ARBA00022801"/>
    </source>
</evidence>
<comment type="pathway">
    <text evidence="1">Glycan metabolism; pectin degradation; 2-dehydro-3-deoxy-D-gluconate from pectin: step 1/5.</text>
</comment>
<evidence type="ECO:0000313" key="8">
    <source>
        <dbReference type="EMBL" id="OEL29792.1"/>
    </source>
</evidence>
<evidence type="ECO:0000256" key="6">
    <source>
        <dbReference type="SAM" id="Phobius"/>
    </source>
</evidence>
<dbReference type="InterPro" id="IPR006501">
    <property type="entry name" value="Pectinesterase_inhib_dom"/>
</dbReference>
<evidence type="ECO:0000256" key="1">
    <source>
        <dbReference type="ARBA" id="ARBA00005184"/>
    </source>
</evidence>
<dbReference type="Pfam" id="PF04043">
    <property type="entry name" value="PMEI"/>
    <property type="match status" value="1"/>
</dbReference>
<dbReference type="InterPro" id="IPR011050">
    <property type="entry name" value="Pectin_lyase_fold/virulence"/>
</dbReference>
<dbReference type="InterPro" id="IPR035513">
    <property type="entry name" value="Invertase/methylesterase_inhib"/>
</dbReference>
<accession>A0A1E5VXG9</accession>
<dbReference type="Gene3D" id="1.20.140.40">
    <property type="entry name" value="Invertase/pectin methylesterase inhibitor family protein"/>
    <property type="match status" value="1"/>
</dbReference>
<dbReference type="Gene3D" id="2.160.20.10">
    <property type="entry name" value="Single-stranded right-handed beta-helix, Pectin lyase-like"/>
    <property type="match status" value="1"/>
</dbReference>
<dbReference type="PANTHER" id="PTHR31707">
    <property type="entry name" value="PECTINESTERASE"/>
    <property type="match status" value="1"/>
</dbReference>
<name>A0A1E5VXG9_9POAL</name>
<comment type="caution">
    <text evidence="8">The sequence shown here is derived from an EMBL/GenBank/DDBJ whole genome shotgun (WGS) entry which is preliminary data.</text>
</comment>
<evidence type="ECO:0000256" key="2">
    <source>
        <dbReference type="ARBA" id="ARBA00006027"/>
    </source>
</evidence>
<dbReference type="SMART" id="SM00856">
    <property type="entry name" value="PMEI"/>
    <property type="match status" value="1"/>
</dbReference>
<dbReference type="Proteomes" id="UP000095767">
    <property type="component" value="Unassembled WGS sequence"/>
</dbReference>
<dbReference type="GO" id="GO:0045490">
    <property type="term" value="P:pectin catabolic process"/>
    <property type="evidence" value="ECO:0007669"/>
    <property type="project" value="UniProtKB-UniPathway"/>
</dbReference>
<evidence type="ECO:0000313" key="9">
    <source>
        <dbReference type="Proteomes" id="UP000095767"/>
    </source>
</evidence>
<dbReference type="InterPro" id="IPR012334">
    <property type="entry name" value="Pectin_lyas_fold"/>
</dbReference>
<dbReference type="NCBIfam" id="TIGR01614">
    <property type="entry name" value="PME_inhib"/>
    <property type="match status" value="1"/>
</dbReference>
<dbReference type="Pfam" id="PF01095">
    <property type="entry name" value="Pectinesterase"/>
    <property type="match status" value="1"/>
</dbReference>
<keyword evidence="6" id="KW-1133">Transmembrane helix</keyword>
<dbReference type="OrthoDB" id="2019149at2759"/>
<dbReference type="GO" id="GO:0030599">
    <property type="term" value="F:pectinesterase activity"/>
    <property type="evidence" value="ECO:0007669"/>
    <property type="project" value="InterPro"/>
</dbReference>
<dbReference type="CDD" id="cd15798">
    <property type="entry name" value="PMEI-like_3"/>
    <property type="match status" value="1"/>
</dbReference>
<comment type="similarity">
    <text evidence="2">In the N-terminal section; belongs to the PMEI family.</text>
</comment>
<dbReference type="STRING" id="888268.A0A1E5VXG9"/>
<comment type="similarity">
    <text evidence="3">In the C-terminal section; belongs to the pectinesterase family.</text>
</comment>
<dbReference type="InterPro" id="IPR000070">
    <property type="entry name" value="Pectinesterase_cat"/>
</dbReference>
<sequence>MAHIKLGSPEPTRPQRGCAQSTRCRRLLILISIISVALAVGLAVSLTIFAVRRSRSHVRGDAVPGALRHRAHDLTLCATELTTLPGAAAAGDADLVPMSLNGTRRRVADALYNATALAGSRAIADCLEMLDAAGELLERSVRAITVAPSNATGTAATADTDTDTAGDVMTWLSAALTYYDTCHDSLQQADADDDKDRRRIKAQMLQYLTNLGEHLSNSLAIFKALGTPGGGIPVHNQIHQRLLASSNDDANTNTDVSFPPRWVEPSDRRLLVAEAADIVPDMVVAKDGNGTHMNITDAVEAAPEYSSCRVVIYVKAGVYTENVKIGRRKTNLMLVGDGAGDTVVVGSLSVQDQFKTFHTATLSVSGEGFMMRDMTVENRAGPAKPQAVALLVSGDHAVVYRCAVLGYQDTLYAHAQRQFYRDCEVAGKVDVVFGNAAAVLQNCTLRARLLLTQQKNTVTAQGRTDPNHSTGISVHGCRLLPAPDLAAVQGRTRRTWGGRGSRTRGRCT</sequence>
<protein>
    <submittedName>
        <fullName evidence="8">Putative pectinesterase/pectinesterase inhibitor 61</fullName>
    </submittedName>
</protein>
<keyword evidence="6" id="KW-0812">Transmembrane</keyword>
<keyword evidence="9" id="KW-1185">Reference proteome</keyword>
<dbReference type="SUPFAM" id="SSF101148">
    <property type="entry name" value="Plant invertase/pectin methylesterase inhibitor"/>
    <property type="match status" value="1"/>
</dbReference>
<evidence type="ECO:0000256" key="5">
    <source>
        <dbReference type="ARBA" id="ARBA00023085"/>
    </source>
</evidence>
<dbReference type="FunFam" id="2.160.20.10:FF:000092">
    <property type="entry name" value="Putative pectinesterase 57"/>
    <property type="match status" value="1"/>
</dbReference>
<dbReference type="AlphaFoldDB" id="A0A1E5VXG9"/>
<gene>
    <name evidence="8" type="ORF">BAE44_0009189</name>
</gene>
<organism evidence="8 9">
    <name type="scientific">Dichanthelium oligosanthes</name>
    <dbReference type="NCBI Taxonomy" id="888268"/>
    <lineage>
        <taxon>Eukaryota</taxon>
        <taxon>Viridiplantae</taxon>
        <taxon>Streptophyta</taxon>
        <taxon>Embryophyta</taxon>
        <taxon>Tracheophyta</taxon>
        <taxon>Spermatophyta</taxon>
        <taxon>Magnoliopsida</taxon>
        <taxon>Liliopsida</taxon>
        <taxon>Poales</taxon>
        <taxon>Poaceae</taxon>
        <taxon>PACMAD clade</taxon>
        <taxon>Panicoideae</taxon>
        <taxon>Panicodae</taxon>
        <taxon>Paniceae</taxon>
        <taxon>Dichantheliinae</taxon>
        <taxon>Dichanthelium</taxon>
    </lineage>
</organism>
<keyword evidence="6" id="KW-0472">Membrane</keyword>
<dbReference type="UniPathway" id="UPA00545">
    <property type="reaction ID" value="UER00823"/>
</dbReference>
<dbReference type="EMBL" id="LWDX02026924">
    <property type="protein sequence ID" value="OEL29792.1"/>
    <property type="molecule type" value="Genomic_DNA"/>
</dbReference>